<evidence type="ECO:0000256" key="3">
    <source>
        <dbReference type="ARBA" id="ARBA00022670"/>
    </source>
</evidence>
<feature type="domain" description="Lysine-specific metallo-endopeptidase" evidence="9">
    <location>
        <begin position="221"/>
        <end position="352"/>
    </location>
</feature>
<feature type="chain" id="PRO_5024430173" evidence="8">
    <location>
        <begin position="20"/>
        <end position="358"/>
    </location>
</feature>
<dbReference type="SUPFAM" id="SSF55486">
    <property type="entry name" value="Metalloproteases ('zincins'), catalytic domain"/>
    <property type="match status" value="1"/>
</dbReference>
<proteinExistence type="inferred from homology"/>
<dbReference type="GO" id="GO:0004222">
    <property type="term" value="F:metalloendopeptidase activity"/>
    <property type="evidence" value="ECO:0007669"/>
    <property type="project" value="InterPro"/>
</dbReference>
<dbReference type="PANTHER" id="PTHR37016">
    <property type="match status" value="1"/>
</dbReference>
<comment type="similarity">
    <text evidence="2">Belongs to the peptidase M35 family.</text>
</comment>
<comment type="cofactor">
    <cofactor evidence="1">
        <name>Zn(2+)</name>
        <dbReference type="ChEBI" id="CHEBI:29105"/>
    </cofactor>
</comment>
<dbReference type="InterPro" id="IPR024079">
    <property type="entry name" value="MetalloPept_cat_dom_sf"/>
</dbReference>
<evidence type="ECO:0000313" key="10">
    <source>
        <dbReference type="EMBL" id="KAB5596497.1"/>
    </source>
</evidence>
<keyword evidence="6" id="KW-0862">Zinc</keyword>
<evidence type="ECO:0000256" key="2">
    <source>
        <dbReference type="ARBA" id="ARBA00010279"/>
    </source>
</evidence>
<dbReference type="InterPro" id="IPR050414">
    <property type="entry name" value="Fungal_M35_metalloproteases"/>
</dbReference>
<dbReference type="AlphaFoldDB" id="A0A5N5R1C0"/>
<evidence type="ECO:0000259" key="9">
    <source>
        <dbReference type="SMART" id="SM01351"/>
    </source>
</evidence>
<keyword evidence="7" id="KW-0482">Metalloprotease</keyword>
<keyword evidence="5" id="KW-0378">Hydrolase</keyword>
<reference evidence="10 11" key="1">
    <citation type="journal article" date="2019" name="Fungal Biol. Biotechnol.">
        <title>Draft genome sequence of fastidious pathogen Ceratobasidium theobromae, which causes vascular-streak dieback in Theobroma cacao.</title>
        <authorList>
            <person name="Ali S.S."/>
            <person name="Asman A."/>
            <person name="Shao J."/>
            <person name="Firmansyah A.P."/>
            <person name="Susilo A.W."/>
            <person name="Rosmana A."/>
            <person name="McMahon P."/>
            <person name="Junaid M."/>
            <person name="Guest D."/>
            <person name="Kheng T.Y."/>
            <person name="Meinhardt L.W."/>
            <person name="Bailey B.A."/>
        </authorList>
    </citation>
    <scope>NUCLEOTIDE SEQUENCE [LARGE SCALE GENOMIC DNA]</scope>
    <source>
        <strain evidence="10 11">CT2</strain>
    </source>
</reference>
<evidence type="ECO:0000256" key="7">
    <source>
        <dbReference type="ARBA" id="ARBA00023049"/>
    </source>
</evidence>
<dbReference type="EMBL" id="SSOP01000001">
    <property type="protein sequence ID" value="KAB5596497.1"/>
    <property type="molecule type" value="Genomic_DNA"/>
</dbReference>
<name>A0A5N5R1C0_9AGAM</name>
<keyword evidence="4" id="KW-0479">Metal-binding</keyword>
<gene>
    <name evidence="10" type="ORF">CTheo_134</name>
</gene>
<keyword evidence="3" id="KW-0645">Protease</keyword>
<feature type="signal peptide" evidence="8">
    <location>
        <begin position="1"/>
        <end position="19"/>
    </location>
</feature>
<comment type="caution">
    <text evidence="10">The sequence shown here is derived from an EMBL/GenBank/DDBJ whole genome shotgun (WGS) entry which is preliminary data.</text>
</comment>
<evidence type="ECO:0000256" key="6">
    <source>
        <dbReference type="ARBA" id="ARBA00022833"/>
    </source>
</evidence>
<organism evidence="10 11">
    <name type="scientific">Ceratobasidium theobromae</name>
    <dbReference type="NCBI Taxonomy" id="1582974"/>
    <lineage>
        <taxon>Eukaryota</taxon>
        <taxon>Fungi</taxon>
        <taxon>Dikarya</taxon>
        <taxon>Basidiomycota</taxon>
        <taxon>Agaricomycotina</taxon>
        <taxon>Agaricomycetes</taxon>
        <taxon>Cantharellales</taxon>
        <taxon>Ceratobasidiaceae</taxon>
        <taxon>Ceratobasidium</taxon>
    </lineage>
</organism>
<keyword evidence="8" id="KW-0732">Signal</keyword>
<accession>A0A5N5R1C0</accession>
<protein>
    <submittedName>
        <fullName evidence="10">Peptidyl-Lys metalloendopeptidase</fullName>
    </submittedName>
</protein>
<dbReference type="PANTHER" id="PTHR37016:SF3">
    <property type="entry name" value="NEUTRAL PROTEASE 2-RELATED"/>
    <property type="match status" value="1"/>
</dbReference>
<evidence type="ECO:0000256" key="8">
    <source>
        <dbReference type="SAM" id="SignalP"/>
    </source>
</evidence>
<dbReference type="Gene3D" id="2.60.40.2970">
    <property type="match status" value="1"/>
</dbReference>
<sequence>MRVLLTIFLVIATFTTCVAVAPSLSLTVSTPLAKTNADNLFIKVTVTNTGLETVKLLNDPSSVLSDWRTNSFSIKSNGGMPSFTGIRVKYSPELALKLGGESTFTVLAPGESFQMTHDLAGVYNFTSSGTGDYKTYLIKFSANNIFQYVDAKGQLGVVTADTQSSKFEMGGALVSFKHSDQHHARGITRRAFGYTYCSQASQAAIRAAVVSANAYVAESIGYLERLTRGTPRYTAWFGIITQARWQTVRTNFRNMWADASSTTYDCTCTRRDIYAYVYQNRPGYIYLCGAFWDAPNVGENSRAGTIVHEQSHFLINGGTRDHAYGHYAARGLGRSSPGGAVNNADSYEYFAENSPPLL</sequence>
<dbReference type="Gene3D" id="3.40.390.10">
    <property type="entry name" value="Collagenase (Catalytic Domain)"/>
    <property type="match status" value="1"/>
</dbReference>
<dbReference type="InterPro" id="IPR029463">
    <property type="entry name" value="Lys_MEP"/>
</dbReference>
<evidence type="ECO:0000256" key="4">
    <source>
        <dbReference type="ARBA" id="ARBA00022723"/>
    </source>
</evidence>
<evidence type="ECO:0000313" key="11">
    <source>
        <dbReference type="Proteomes" id="UP000383932"/>
    </source>
</evidence>
<dbReference type="GO" id="GO:0006508">
    <property type="term" value="P:proteolysis"/>
    <property type="evidence" value="ECO:0007669"/>
    <property type="project" value="UniProtKB-KW"/>
</dbReference>
<evidence type="ECO:0000256" key="5">
    <source>
        <dbReference type="ARBA" id="ARBA00022801"/>
    </source>
</evidence>
<dbReference type="SMART" id="SM01351">
    <property type="entry name" value="Aspzincin_M35"/>
    <property type="match status" value="1"/>
</dbReference>
<dbReference type="Pfam" id="PF14521">
    <property type="entry name" value="Aspzincin_M35"/>
    <property type="match status" value="1"/>
</dbReference>
<dbReference type="Proteomes" id="UP000383932">
    <property type="component" value="Unassembled WGS sequence"/>
</dbReference>
<evidence type="ECO:0000256" key="1">
    <source>
        <dbReference type="ARBA" id="ARBA00001947"/>
    </source>
</evidence>
<dbReference type="OrthoDB" id="412874at2759"/>
<dbReference type="GO" id="GO:0046872">
    <property type="term" value="F:metal ion binding"/>
    <property type="evidence" value="ECO:0007669"/>
    <property type="project" value="UniProtKB-KW"/>
</dbReference>
<keyword evidence="11" id="KW-1185">Reference proteome</keyword>